<accession>A0A5C6RNE2</accession>
<gene>
    <name evidence="1" type="ORF">FRY97_09045</name>
</gene>
<dbReference type="AlphaFoldDB" id="A0A5C6RNE2"/>
<dbReference type="EMBL" id="VOOR01000015">
    <property type="protein sequence ID" value="TXB63494.1"/>
    <property type="molecule type" value="Genomic_DNA"/>
</dbReference>
<name>A0A5C6RNE2_9BACT</name>
<protein>
    <submittedName>
        <fullName evidence="1">Outer membrane beta-barrel protein</fullName>
    </submittedName>
</protein>
<dbReference type="RefSeq" id="WP_147167133.1">
    <property type="nucleotide sequence ID" value="NZ_VOOR01000015.1"/>
</dbReference>
<reference evidence="1 2" key="1">
    <citation type="submission" date="2019-08" db="EMBL/GenBank/DDBJ databases">
        <title>Genome of Phaeodactylibacter luteus.</title>
        <authorList>
            <person name="Bowman J.P."/>
        </authorList>
    </citation>
    <scope>NUCLEOTIDE SEQUENCE [LARGE SCALE GENOMIC DNA]</scope>
    <source>
        <strain evidence="1 2">KCTC 42180</strain>
    </source>
</reference>
<proteinExistence type="predicted"/>
<dbReference type="Proteomes" id="UP000321580">
    <property type="component" value="Unassembled WGS sequence"/>
</dbReference>
<sequence length="240" mass="26530">MRPITFLPVVCILFLSFSGTAQSRFSFGVELFPHLSWEQDPVIDDFGPRFSKHAGMQVGYQLGQNFRLQSGLAYTEIGNRLQLDGNDFLWGNQHDGQGGFDPGIPAPNIGKVTYQTINRFIEAPLRLTYLSPGEQTRLYLSGGIAARVHIQSVGKIRHELPDNGGVDRRTEPVSNVDFDRLQLSILGSAGVEMNLGGTTFFAGPRIQFQQLTGESEALNGPNAFELGYVQLGLEFGVRFY</sequence>
<evidence type="ECO:0000313" key="1">
    <source>
        <dbReference type="EMBL" id="TXB63494.1"/>
    </source>
</evidence>
<evidence type="ECO:0000313" key="2">
    <source>
        <dbReference type="Proteomes" id="UP000321580"/>
    </source>
</evidence>
<organism evidence="1 2">
    <name type="scientific">Phaeodactylibacter luteus</name>
    <dbReference type="NCBI Taxonomy" id="1564516"/>
    <lineage>
        <taxon>Bacteria</taxon>
        <taxon>Pseudomonadati</taxon>
        <taxon>Bacteroidota</taxon>
        <taxon>Saprospiria</taxon>
        <taxon>Saprospirales</taxon>
        <taxon>Haliscomenobacteraceae</taxon>
        <taxon>Phaeodactylibacter</taxon>
    </lineage>
</organism>
<keyword evidence="2" id="KW-1185">Reference proteome</keyword>
<dbReference type="OrthoDB" id="1493281at2"/>
<comment type="caution">
    <text evidence="1">The sequence shown here is derived from an EMBL/GenBank/DDBJ whole genome shotgun (WGS) entry which is preliminary data.</text>
</comment>